<sequence>MAKTEKIYIYGAGGHGLVCEDVALSLGYKECIFLDDFKGKPFDPNLEKYDFFIAIGNNQLRKEFFEKVSINGFKIVNLIHPSAIISPSAFLEENAGILIMPHVVVNARAKISKGVILNTSSVIEHECEIGEFSHISVGAKCAGNVKIGKNCLLGINSCVLPNLKLADDSILGGGATLIKSQDEKGVFVGTPSRRIDEVY</sequence>
<gene>
    <name evidence="1" type="primary">pglD</name>
    <name evidence="1" type="ORF">H2252_06485</name>
</gene>
<keyword evidence="2" id="KW-1185">Reference proteome</keyword>
<keyword evidence="1" id="KW-0012">Acyltransferase</keyword>
<dbReference type="Proteomes" id="UP001319828">
    <property type="component" value="Unassembled WGS sequence"/>
</dbReference>
<reference evidence="1" key="1">
    <citation type="submission" date="2020-07" db="EMBL/GenBank/DDBJ databases">
        <title>Campylobacter molothri sp. nov. isolated from wild birds.</title>
        <authorList>
            <person name="Miller W.G."/>
            <person name="Chapman M.H."/>
            <person name="Yee E."/>
            <person name="Lopes B.S."/>
            <person name="Forbes K.J."/>
        </authorList>
    </citation>
    <scope>NUCLEOTIDE SEQUENCE</scope>
    <source>
        <strain evidence="1">RM9754</strain>
    </source>
</reference>
<proteinExistence type="predicted"/>
<dbReference type="EMBL" id="JACHUQ010000013">
    <property type="protein sequence ID" value="MBZ7975026.1"/>
    <property type="molecule type" value="Genomic_DNA"/>
</dbReference>
<organism evidence="1 2">
    <name type="scientific">Campylobacter molothri</name>
    <dbReference type="NCBI Taxonomy" id="1032242"/>
    <lineage>
        <taxon>Bacteria</taxon>
        <taxon>Pseudomonadati</taxon>
        <taxon>Campylobacterota</taxon>
        <taxon>Epsilonproteobacteria</taxon>
        <taxon>Campylobacterales</taxon>
        <taxon>Campylobacteraceae</taxon>
        <taxon>Campylobacter</taxon>
    </lineage>
</organism>
<name>A0ACC5W2W9_9BACT</name>
<dbReference type="EC" id="2.3.1.203" evidence="1"/>
<comment type="caution">
    <text evidence="1">The sequence shown here is derived from an EMBL/GenBank/DDBJ whole genome shotgun (WGS) entry which is preliminary data.</text>
</comment>
<protein>
    <submittedName>
        <fullName evidence="1">UDP-N-acetylbacillosamine N-acetyltransferase</fullName>
        <ecNumber evidence="1">2.3.1.203</ecNumber>
    </submittedName>
</protein>
<keyword evidence="1" id="KW-0808">Transferase</keyword>
<evidence type="ECO:0000313" key="1">
    <source>
        <dbReference type="EMBL" id="MBZ7975026.1"/>
    </source>
</evidence>
<accession>A0ACC5W2W9</accession>
<evidence type="ECO:0000313" key="2">
    <source>
        <dbReference type="Proteomes" id="UP001319828"/>
    </source>
</evidence>